<dbReference type="EMBL" id="FNSC01000001">
    <property type="protein sequence ID" value="SEE07347.1"/>
    <property type="molecule type" value="Genomic_DNA"/>
</dbReference>
<evidence type="ECO:0000313" key="2">
    <source>
        <dbReference type="Proteomes" id="UP000242849"/>
    </source>
</evidence>
<evidence type="ECO:0000313" key="1">
    <source>
        <dbReference type="EMBL" id="SEE07347.1"/>
    </source>
</evidence>
<protein>
    <submittedName>
        <fullName evidence="1">Amino acid ABC transporter substrate-binding protein, PAAT family</fullName>
    </submittedName>
</protein>
<name>A0A1H5FVE1_PSEAG</name>
<dbReference type="AlphaFoldDB" id="A0A1H5FVE1"/>
<reference evidence="2" key="1">
    <citation type="submission" date="2016-10" db="EMBL/GenBank/DDBJ databases">
        <authorList>
            <person name="Varghese N."/>
            <person name="Submissions S."/>
        </authorList>
    </citation>
    <scope>NUCLEOTIDE SEQUENCE [LARGE SCALE GENOMIC DNA]</scope>
    <source>
        <strain evidence="2">DSM 12111</strain>
    </source>
</reference>
<dbReference type="SUPFAM" id="SSF53850">
    <property type="entry name" value="Periplasmic binding protein-like II"/>
    <property type="match status" value="1"/>
</dbReference>
<gene>
    <name evidence="1" type="ORF">SAMN05421553_3974</name>
</gene>
<accession>A0A1H5FVE1</accession>
<sequence>MASASTHRPCTWPNSLQTLLVLAFLLLPTSHATERLNYPLHSDGIDPEAYALALLSVALERTPGRYRLQPTPVPMAQSRALLAIEHDSKSVQVMWTMTTREREARLLPIRIPIYRGLIGWRVLMQRGNAAEQLASVENLDELKRFNFGQRHDWPDTAILRANGLKVVTSQHYRGLFQMLAAGRFDLFPREVVVAWQEQARAVEDGLALSIDNHLLLHYPTAFYFFTSRNRADLAADIERGLEAMIADGSFQRLFEQYHGDTLRQANLHQRRIIELHNPDLPPATPFARKELWFQPKELK</sequence>
<dbReference type="STRING" id="53406.SAMN05421553_3974"/>
<dbReference type="Proteomes" id="UP000242849">
    <property type="component" value="Unassembled WGS sequence"/>
</dbReference>
<proteinExistence type="predicted"/>
<dbReference type="OrthoDB" id="547680at2"/>
<keyword evidence="2" id="KW-1185">Reference proteome</keyword>
<organism evidence="1 2">
    <name type="scientific">Pseudomonas anguilliseptica</name>
    <dbReference type="NCBI Taxonomy" id="53406"/>
    <lineage>
        <taxon>Bacteria</taxon>
        <taxon>Pseudomonadati</taxon>
        <taxon>Pseudomonadota</taxon>
        <taxon>Gammaproteobacteria</taxon>
        <taxon>Pseudomonadales</taxon>
        <taxon>Pseudomonadaceae</taxon>
        <taxon>Pseudomonas</taxon>
    </lineage>
</organism>
<dbReference type="Gene3D" id="3.40.190.10">
    <property type="entry name" value="Periplasmic binding protein-like II"/>
    <property type="match status" value="1"/>
</dbReference>